<dbReference type="Pfam" id="PF00480">
    <property type="entry name" value="ROK"/>
    <property type="match status" value="1"/>
</dbReference>
<dbReference type="PANTHER" id="PTHR18964:SF173">
    <property type="entry name" value="GLUCOKINASE"/>
    <property type="match status" value="1"/>
</dbReference>
<dbReference type="CDD" id="cd23763">
    <property type="entry name" value="ASKHA_ATPase_ROK"/>
    <property type="match status" value="1"/>
</dbReference>
<dbReference type="Gene3D" id="1.10.10.10">
    <property type="entry name" value="Winged helix-like DNA-binding domain superfamily/Winged helix DNA-binding domain"/>
    <property type="match status" value="1"/>
</dbReference>
<accession>A0A329QCL5</accession>
<organism evidence="3 4">
    <name type="scientific">Phytoactinopolyspora halophila</name>
    <dbReference type="NCBI Taxonomy" id="1981511"/>
    <lineage>
        <taxon>Bacteria</taxon>
        <taxon>Bacillati</taxon>
        <taxon>Actinomycetota</taxon>
        <taxon>Actinomycetes</taxon>
        <taxon>Jiangellales</taxon>
        <taxon>Jiangellaceae</taxon>
        <taxon>Phytoactinopolyspora</taxon>
    </lineage>
</organism>
<keyword evidence="3" id="KW-0418">Kinase</keyword>
<dbReference type="SUPFAM" id="SSF53067">
    <property type="entry name" value="Actin-like ATPase domain"/>
    <property type="match status" value="1"/>
</dbReference>
<dbReference type="AlphaFoldDB" id="A0A329QCL5"/>
<proteinExistence type="inferred from homology"/>
<sequence length="176" mass="18165">MLEGVDDPASRPPAMAGENGSTPGAGALFQLLRDGQPRTRAQLAAETGLARSTITQRVDALLTSNLIGPADKAASTGGRPPTRFAFNPSARVILAADIGATHARIAVTDLVGRVLTEERAELSITAGPETVLEWVASTGHRLVKDVGREVSDLLGVGIGLPGPVEHSTGRPVNPPI</sequence>
<dbReference type="GO" id="GO:0016301">
    <property type="term" value="F:kinase activity"/>
    <property type="evidence" value="ECO:0007669"/>
    <property type="project" value="UniProtKB-KW"/>
</dbReference>
<evidence type="ECO:0000313" key="3">
    <source>
        <dbReference type="EMBL" id="RAW09997.1"/>
    </source>
</evidence>
<dbReference type="InterPro" id="IPR043129">
    <property type="entry name" value="ATPase_NBD"/>
</dbReference>
<evidence type="ECO:0000256" key="2">
    <source>
        <dbReference type="SAM" id="MobiDB-lite"/>
    </source>
</evidence>
<dbReference type="InterPro" id="IPR000600">
    <property type="entry name" value="ROK"/>
</dbReference>
<evidence type="ECO:0000256" key="1">
    <source>
        <dbReference type="ARBA" id="ARBA00006479"/>
    </source>
</evidence>
<comment type="caution">
    <text evidence="3">The sequence shown here is derived from an EMBL/GenBank/DDBJ whole genome shotgun (WGS) entry which is preliminary data.</text>
</comment>
<gene>
    <name evidence="3" type="ORF">DPM12_19810</name>
</gene>
<feature type="non-terminal residue" evidence="3">
    <location>
        <position position="176"/>
    </location>
</feature>
<keyword evidence="3" id="KW-0808">Transferase</keyword>
<dbReference type="Gene3D" id="3.30.420.40">
    <property type="match status" value="1"/>
</dbReference>
<dbReference type="SUPFAM" id="SSF46785">
    <property type="entry name" value="Winged helix' DNA-binding domain"/>
    <property type="match status" value="1"/>
</dbReference>
<comment type="similarity">
    <text evidence="1">Belongs to the ROK (NagC/XylR) family.</text>
</comment>
<reference evidence="3 4" key="1">
    <citation type="submission" date="2018-06" db="EMBL/GenBank/DDBJ databases">
        <title>Phytoactinopolyspora halophila sp. nov., a novel halophilic actinomycete isolated from a saline soil in China.</title>
        <authorList>
            <person name="Tang S.-K."/>
        </authorList>
    </citation>
    <scope>NUCLEOTIDE SEQUENCE [LARGE SCALE GENOMIC DNA]</scope>
    <source>
        <strain evidence="3 4">YIM 96934</strain>
    </source>
</reference>
<dbReference type="InterPro" id="IPR036388">
    <property type="entry name" value="WH-like_DNA-bd_sf"/>
</dbReference>
<protein>
    <submittedName>
        <fullName evidence="3">Sugar kinase</fullName>
    </submittedName>
</protein>
<name>A0A329QCL5_9ACTN</name>
<dbReference type="PANTHER" id="PTHR18964">
    <property type="entry name" value="ROK (REPRESSOR, ORF, KINASE) FAMILY"/>
    <property type="match status" value="1"/>
</dbReference>
<dbReference type="OrthoDB" id="3189808at2"/>
<dbReference type="EMBL" id="QMIG01000032">
    <property type="protein sequence ID" value="RAW09997.1"/>
    <property type="molecule type" value="Genomic_DNA"/>
</dbReference>
<feature type="region of interest" description="Disordered" evidence="2">
    <location>
        <begin position="1"/>
        <end position="26"/>
    </location>
</feature>
<dbReference type="Proteomes" id="UP000250462">
    <property type="component" value="Unassembled WGS sequence"/>
</dbReference>
<keyword evidence="4" id="KW-1185">Reference proteome</keyword>
<dbReference type="InterPro" id="IPR036390">
    <property type="entry name" value="WH_DNA-bd_sf"/>
</dbReference>
<evidence type="ECO:0000313" key="4">
    <source>
        <dbReference type="Proteomes" id="UP000250462"/>
    </source>
</evidence>